<organism evidence="2 3">
    <name type="scientific">Protomyces lactucae-debilis</name>
    <dbReference type="NCBI Taxonomy" id="2754530"/>
    <lineage>
        <taxon>Eukaryota</taxon>
        <taxon>Fungi</taxon>
        <taxon>Dikarya</taxon>
        <taxon>Ascomycota</taxon>
        <taxon>Taphrinomycotina</taxon>
        <taxon>Taphrinomycetes</taxon>
        <taxon>Taphrinales</taxon>
        <taxon>Protomycetaceae</taxon>
        <taxon>Protomyces</taxon>
    </lineage>
</organism>
<reference evidence="2 3" key="1">
    <citation type="submission" date="2016-07" db="EMBL/GenBank/DDBJ databases">
        <title>Pervasive Adenine N6-methylation of Active Genes in Fungi.</title>
        <authorList>
            <consortium name="DOE Joint Genome Institute"/>
            <person name="Mondo S.J."/>
            <person name="Dannebaum R.O."/>
            <person name="Kuo R.C."/>
            <person name="Labutti K."/>
            <person name="Haridas S."/>
            <person name="Kuo A."/>
            <person name="Salamov A."/>
            <person name="Ahrendt S.R."/>
            <person name="Lipzen A."/>
            <person name="Sullivan W."/>
            <person name="Andreopoulos W.B."/>
            <person name="Clum A."/>
            <person name="Lindquist E."/>
            <person name="Daum C."/>
            <person name="Ramamoorthy G.K."/>
            <person name="Gryganskyi A."/>
            <person name="Culley D."/>
            <person name="Magnuson J.K."/>
            <person name="James T.Y."/>
            <person name="O'Malley M.A."/>
            <person name="Stajich J.E."/>
            <person name="Spatafora J.W."/>
            <person name="Visel A."/>
            <person name="Grigoriev I.V."/>
        </authorList>
    </citation>
    <scope>NUCLEOTIDE SEQUENCE [LARGE SCALE GENOMIC DNA]</scope>
    <source>
        <strain evidence="2 3">12-1054</strain>
    </source>
</reference>
<dbReference type="AlphaFoldDB" id="A0A1Y2FIB8"/>
<evidence type="ECO:0000313" key="2">
    <source>
        <dbReference type="EMBL" id="ORY82565.1"/>
    </source>
</evidence>
<protein>
    <submittedName>
        <fullName evidence="2">D123-domain-containing protein</fullName>
    </submittedName>
</protein>
<dbReference type="STRING" id="56484.A0A1Y2FIB8"/>
<comment type="caution">
    <text evidence="2">The sequence shown here is derived from an EMBL/GenBank/DDBJ whole genome shotgun (WGS) entry which is preliminary data.</text>
</comment>
<dbReference type="GeneID" id="63785887"/>
<dbReference type="PANTHER" id="PTHR15323">
    <property type="entry name" value="D123 PROTEIN"/>
    <property type="match status" value="1"/>
</dbReference>
<dbReference type="OMA" id="TFPDPNF"/>
<comment type="similarity">
    <text evidence="1">Belongs to the CDC123 family.</text>
</comment>
<dbReference type="EMBL" id="MCFI01000009">
    <property type="protein sequence ID" value="ORY82565.1"/>
    <property type="molecule type" value="Genomic_DNA"/>
</dbReference>
<keyword evidence="3" id="KW-1185">Reference proteome</keyword>
<gene>
    <name evidence="2" type="ORF">BCR37DRAFT_379565</name>
</gene>
<name>A0A1Y2FIB8_PROLT</name>
<proteinExistence type="inferred from homology"/>
<dbReference type="PANTHER" id="PTHR15323:SF6">
    <property type="entry name" value="CELL DIVISION CYCLE PROTEIN 123 HOMOLOG"/>
    <property type="match status" value="1"/>
</dbReference>
<dbReference type="GO" id="GO:0005737">
    <property type="term" value="C:cytoplasm"/>
    <property type="evidence" value="ECO:0007669"/>
    <property type="project" value="TreeGrafter"/>
</dbReference>
<dbReference type="OrthoDB" id="360540at2759"/>
<sequence>MEAIAAGAVDGVPAGWSQNMALLELPPDDAHGVSSTKIREALKTGDQALLKRNLTPYVLEALQSDSKQVDLLPWPTLTRQDVMRCSFSHWHPRFKSVSPRARVIKPLPLPFLHYLNEDGLMLPQDSGVKRFHDLSDSESEFEDEGFEEEDPTDAFKALHTLIASEVAALGGSVVPKLNWSAPKDAVWITADKTLKCTEPSDIYLLLKSSDFIVHDLEHAFDYCSGEVSPLAAEEHELVLKKWFNAQPSMEFRCFVRDKHLVAISQRDINHYDFLESQAVQIAKLSARLFQEHLQDKFESEHYAFDAYISVAQDKVWLMDISPCAPSTDALLFSWQELLALPTNTAAGPEIRFVSKDTVLSQGPQYSAHQVPFDLIDASEGVDVAEFARSFQTKLASAALD</sequence>
<accession>A0A1Y2FIB8</accession>
<dbReference type="RefSeq" id="XP_040725436.1">
    <property type="nucleotide sequence ID" value="XM_040869288.1"/>
</dbReference>
<dbReference type="Proteomes" id="UP000193685">
    <property type="component" value="Unassembled WGS sequence"/>
</dbReference>
<dbReference type="Pfam" id="PF07065">
    <property type="entry name" value="D123"/>
    <property type="match status" value="1"/>
</dbReference>
<evidence type="ECO:0000313" key="3">
    <source>
        <dbReference type="Proteomes" id="UP000193685"/>
    </source>
</evidence>
<dbReference type="InterPro" id="IPR009772">
    <property type="entry name" value="CDC123"/>
</dbReference>
<evidence type="ECO:0000256" key="1">
    <source>
        <dbReference type="ARBA" id="ARBA00011047"/>
    </source>
</evidence>